<dbReference type="HOGENOM" id="CLU_029307_1_1_1"/>
<reference evidence="4" key="1">
    <citation type="journal article" date="2011" name="Nature">
        <title>Genome sequence and analysis of the tuber crop potato.</title>
        <authorList>
            <consortium name="The Potato Genome Sequencing Consortium"/>
        </authorList>
    </citation>
    <scope>NUCLEOTIDE SEQUENCE [LARGE SCALE GENOMIC DNA]</scope>
    <source>
        <strain evidence="4">cv. DM1-3 516 R44</strain>
    </source>
</reference>
<dbReference type="PANTHER" id="PTHR33180:SF31">
    <property type="entry name" value="POLYPROTEIN PROTEIN"/>
    <property type="match status" value="1"/>
</dbReference>
<dbReference type="Gramene" id="PGSC0003DMT400096841">
    <property type="protein sequence ID" value="PGSC0003DMT400096841"/>
    <property type="gene ID" value="PGSC0003DMG400046412"/>
</dbReference>
<organism evidence="3 4">
    <name type="scientific">Solanum tuberosum</name>
    <name type="common">Potato</name>
    <dbReference type="NCBI Taxonomy" id="4113"/>
    <lineage>
        <taxon>Eukaryota</taxon>
        <taxon>Viridiplantae</taxon>
        <taxon>Streptophyta</taxon>
        <taxon>Embryophyta</taxon>
        <taxon>Tracheophyta</taxon>
        <taxon>Spermatophyta</taxon>
        <taxon>Magnoliopsida</taxon>
        <taxon>eudicotyledons</taxon>
        <taxon>Gunneridae</taxon>
        <taxon>Pentapetalae</taxon>
        <taxon>asterids</taxon>
        <taxon>lamiids</taxon>
        <taxon>Solanales</taxon>
        <taxon>Solanaceae</taxon>
        <taxon>Solanoideae</taxon>
        <taxon>Solaneae</taxon>
        <taxon>Solanum</taxon>
    </lineage>
</organism>
<proteinExistence type="predicted"/>
<protein>
    <recommendedName>
        <fullName evidence="2">Putative plant transposon protein domain-containing protein</fullName>
    </recommendedName>
</protein>
<keyword evidence="4" id="KW-1185">Reference proteome</keyword>
<dbReference type="EnsemblPlants" id="PGSC0003DMT400096841">
    <property type="protein sequence ID" value="PGSC0003DMT400096841"/>
    <property type="gene ID" value="PGSC0003DMG400046412"/>
</dbReference>
<evidence type="ECO:0000313" key="3">
    <source>
        <dbReference type="EnsemblPlants" id="PGSC0003DMT400096841"/>
    </source>
</evidence>
<feature type="region of interest" description="Disordered" evidence="1">
    <location>
        <begin position="299"/>
        <end position="337"/>
    </location>
</feature>
<dbReference type="GO" id="GO:0009523">
    <property type="term" value="C:photosystem II"/>
    <property type="evidence" value="ECO:0000318"/>
    <property type="project" value="GO_Central"/>
</dbReference>
<dbReference type="AlphaFoldDB" id="M1DZC5"/>
<dbReference type="Proteomes" id="UP000011115">
    <property type="component" value="Unassembled WGS sequence"/>
</dbReference>
<dbReference type="InParanoid" id="M1DZC5"/>
<evidence type="ECO:0000259" key="2">
    <source>
        <dbReference type="Pfam" id="PF20167"/>
    </source>
</evidence>
<feature type="domain" description="Putative plant transposon protein" evidence="2">
    <location>
        <begin position="375"/>
        <end position="563"/>
    </location>
</feature>
<dbReference type="PANTHER" id="PTHR33180">
    <property type="entry name" value="PHOTOSYSTEM II CP43 REACTION CENTER PROTEIN"/>
    <property type="match status" value="1"/>
</dbReference>
<reference evidence="3" key="2">
    <citation type="submission" date="2015-06" db="UniProtKB">
        <authorList>
            <consortium name="EnsemblPlants"/>
        </authorList>
    </citation>
    <scope>IDENTIFICATION</scope>
    <source>
        <strain evidence="3">DM1-3 516 R44</strain>
    </source>
</reference>
<dbReference type="InterPro" id="IPR046796">
    <property type="entry name" value="Transposase_32_dom"/>
</dbReference>
<dbReference type="GO" id="GO:0009579">
    <property type="term" value="C:thylakoid"/>
    <property type="evidence" value="ECO:0000318"/>
    <property type="project" value="GO_Central"/>
</dbReference>
<evidence type="ECO:0000313" key="4">
    <source>
        <dbReference type="Proteomes" id="UP000011115"/>
    </source>
</evidence>
<name>M1DZC5_SOLTU</name>
<dbReference type="PaxDb" id="4113-PGSC0003DMT400096841"/>
<dbReference type="Pfam" id="PF20167">
    <property type="entry name" value="Transposase_32"/>
    <property type="match status" value="1"/>
</dbReference>
<sequence length="585" mass="66626">MFVKRVNYSDSYESFSSCHLWCSIGESCRCCQRVRDNFDMRDLSNVRERGYVFELDMMEDKVGIWIEEQRMDTNEQKKNKAAERTKKRRHVDRLIHWANCRVAITSPKFLVCQGLKEKFKRLRERSGRGLGPKNRIVADQLSSGCLIGQSYETATQLLDCVAKTNKEAEKDQHLATLFGQLDILAKKVKELEEVSKKKDMYIPPHERLKTKKQEGWRAKSPVGASPFDSRHFYIEVCKTRRALEHIGESPIGSAITTLTTIWTPTITGAPVKLDEVSALSACRRVSRRAILMSSNGRRTGRFLRPKGAKPSSPNVVGDSPKSLSHRRQASPLRTFGANPFGEPDLTRGLVRRVCLQFLFKGLEGKYSGVRDTLDFHRFEQFTSPQGPYIPSWVQQFYTVYGDLVPKSKKKASEFRPIKSVMVRGKEVGYNDEYINTVLDRSLGATVAYEGLPATRSLDDLKGWLTPLISDTTPRWIEARFPIEKRDLIIVARFCFGFITSTIMPSQNESILHHPKAACLGSIISRRSINLGLLIERKMAMRAKQRQTSLQFPILIIELCRRAGMLQDDTRDIKVTPSSSTDIQHI</sequence>
<accession>M1DZC5</accession>
<evidence type="ECO:0000256" key="1">
    <source>
        <dbReference type="SAM" id="MobiDB-lite"/>
    </source>
</evidence>